<accession>U7D618</accession>
<organism evidence="5 6">
    <name type="scientific">Chitinivibrio alkaliphilus ACht1</name>
    <dbReference type="NCBI Taxonomy" id="1313304"/>
    <lineage>
        <taxon>Bacteria</taxon>
        <taxon>Pseudomonadati</taxon>
        <taxon>Fibrobacterota</taxon>
        <taxon>Chitinivibrionia</taxon>
        <taxon>Chitinivibrionales</taxon>
        <taxon>Chitinivibrionaceae</taxon>
        <taxon>Chitinivibrio</taxon>
    </lineage>
</organism>
<proteinExistence type="predicted"/>
<evidence type="ECO:0000259" key="4">
    <source>
        <dbReference type="PROSITE" id="PS50893"/>
    </source>
</evidence>
<dbReference type="InterPro" id="IPR003593">
    <property type="entry name" value="AAA+_ATPase"/>
</dbReference>
<reference evidence="5 6" key="1">
    <citation type="journal article" date="2013" name="Environ. Microbiol.">
        <title>Genome analysis of Chitinivibrio alkaliphilus gen. nov., sp. nov., a novel extremely haloalkaliphilic anaerobic chitinolytic bacterium from the candidate phylum Termite Group 3.</title>
        <authorList>
            <person name="Sorokin D.Y."/>
            <person name="Gumerov V.M."/>
            <person name="Rakitin A.L."/>
            <person name="Beletsky A.V."/>
            <person name="Damste J.S."/>
            <person name="Muyzer G."/>
            <person name="Mardanov A.V."/>
            <person name="Ravin N.V."/>
        </authorList>
    </citation>
    <scope>NUCLEOTIDE SEQUENCE [LARGE SCALE GENOMIC DNA]</scope>
    <source>
        <strain evidence="5 6">ACht1</strain>
    </source>
</reference>
<dbReference type="STRING" id="1313304.CALK_1179"/>
<feature type="domain" description="ABC transporter" evidence="4">
    <location>
        <begin position="4"/>
        <end position="231"/>
    </location>
</feature>
<gene>
    <name evidence="5" type="ORF">CALK_1179</name>
</gene>
<dbReference type="GO" id="GO:0005524">
    <property type="term" value="F:ATP binding"/>
    <property type="evidence" value="ECO:0007669"/>
    <property type="project" value="UniProtKB-KW"/>
</dbReference>
<dbReference type="AlphaFoldDB" id="U7D618"/>
<protein>
    <submittedName>
        <fullName evidence="5">ABC transporter ATP-binding protein</fullName>
    </submittedName>
</protein>
<dbReference type="SMART" id="SM00382">
    <property type="entry name" value="AAA"/>
    <property type="match status" value="1"/>
</dbReference>
<evidence type="ECO:0000256" key="3">
    <source>
        <dbReference type="ARBA" id="ARBA00022840"/>
    </source>
</evidence>
<dbReference type="PROSITE" id="PS00211">
    <property type="entry name" value="ABC_TRANSPORTER_1"/>
    <property type="match status" value="1"/>
</dbReference>
<dbReference type="GO" id="GO:0016887">
    <property type="term" value="F:ATP hydrolysis activity"/>
    <property type="evidence" value="ECO:0007669"/>
    <property type="project" value="InterPro"/>
</dbReference>
<dbReference type="SUPFAM" id="SSF52540">
    <property type="entry name" value="P-loop containing nucleoside triphosphate hydrolases"/>
    <property type="match status" value="1"/>
</dbReference>
<evidence type="ECO:0000256" key="2">
    <source>
        <dbReference type="ARBA" id="ARBA00022741"/>
    </source>
</evidence>
<dbReference type="OrthoDB" id="9789994at2"/>
<dbReference type="Pfam" id="PF00005">
    <property type="entry name" value="ABC_tran"/>
    <property type="match status" value="1"/>
</dbReference>
<dbReference type="InterPro" id="IPR050153">
    <property type="entry name" value="Metal_Ion_Import_ABC"/>
</dbReference>
<keyword evidence="6" id="KW-1185">Reference proteome</keyword>
<evidence type="ECO:0000313" key="5">
    <source>
        <dbReference type="EMBL" id="ERP31959.1"/>
    </source>
</evidence>
<dbReference type="eggNOG" id="COG1121">
    <property type="taxonomic scope" value="Bacteria"/>
</dbReference>
<dbReference type="RefSeq" id="WP_022636660.1">
    <property type="nucleotide sequence ID" value="NZ_ASJR01000008.1"/>
</dbReference>
<dbReference type="PROSITE" id="PS50893">
    <property type="entry name" value="ABC_TRANSPORTER_2"/>
    <property type="match status" value="1"/>
</dbReference>
<comment type="caution">
    <text evidence="5">The sequence shown here is derived from an EMBL/GenBank/DDBJ whole genome shotgun (WGS) entry which is preliminary data.</text>
</comment>
<dbReference type="EMBL" id="ASJR01000008">
    <property type="protein sequence ID" value="ERP31959.1"/>
    <property type="molecule type" value="Genomic_DNA"/>
</dbReference>
<keyword evidence="1" id="KW-0813">Transport</keyword>
<name>U7D618_9BACT</name>
<dbReference type="InterPro" id="IPR027417">
    <property type="entry name" value="P-loop_NTPase"/>
</dbReference>
<keyword evidence="2" id="KW-0547">Nucleotide-binding</keyword>
<dbReference type="InterPro" id="IPR003439">
    <property type="entry name" value="ABC_transporter-like_ATP-bd"/>
</dbReference>
<dbReference type="Gene3D" id="3.40.50.300">
    <property type="entry name" value="P-loop containing nucleotide triphosphate hydrolases"/>
    <property type="match status" value="1"/>
</dbReference>
<keyword evidence="3 5" id="KW-0067">ATP-binding</keyword>
<evidence type="ECO:0000313" key="6">
    <source>
        <dbReference type="Proteomes" id="UP000017148"/>
    </source>
</evidence>
<sequence length="253" mass="28229">MALLSYTDVTLGYGARTILEKVNLCVEQGDFFGLVGPNGAGKSTLIKSMLGLLKAQSGKILWNPETVQKGYVPQRENIDPIWPMRVRDILRLTHCSLRGPFHRHRGEDSRVMEEMERIGIAHLANQTLDTLSGGELQRLLLARALITDPQVLILDEPTAAMDLVSSNRFLSLINTLHEERNMTVIIVTHDLPSLVHRAHRIGIIQDGQLHSGTTREMITSEKLSEIYQENLAVSTIDGRTIIYSQEETQGVVS</sequence>
<dbReference type="PANTHER" id="PTHR42734">
    <property type="entry name" value="METAL TRANSPORT SYSTEM ATP-BINDING PROTEIN TM_0124-RELATED"/>
    <property type="match status" value="1"/>
</dbReference>
<dbReference type="Proteomes" id="UP000017148">
    <property type="component" value="Unassembled WGS sequence"/>
</dbReference>
<evidence type="ECO:0000256" key="1">
    <source>
        <dbReference type="ARBA" id="ARBA00022448"/>
    </source>
</evidence>
<dbReference type="InterPro" id="IPR017871">
    <property type="entry name" value="ABC_transporter-like_CS"/>
</dbReference>